<dbReference type="RefSeq" id="WP_014200806.1">
    <property type="nucleotide sequence ID" value="NC_016599.1"/>
</dbReference>
<protein>
    <recommendedName>
        <fullName evidence="3">AZL_007920/MXAN_0976 family protein</fullName>
    </recommendedName>
</protein>
<organism evidence="1 2">
    <name type="scientific">Owenweeksia hongkongensis (strain DSM 17368 / CIP 108786 / JCM 12287 / NRRL B-23963 / UST20020801)</name>
    <dbReference type="NCBI Taxonomy" id="926562"/>
    <lineage>
        <taxon>Bacteria</taxon>
        <taxon>Pseudomonadati</taxon>
        <taxon>Bacteroidota</taxon>
        <taxon>Flavobacteriia</taxon>
        <taxon>Flavobacteriales</taxon>
        <taxon>Owenweeksiaceae</taxon>
        <taxon>Owenweeksia</taxon>
    </lineage>
</organism>
<dbReference type="Proteomes" id="UP000005631">
    <property type="component" value="Chromosome"/>
</dbReference>
<evidence type="ECO:0000313" key="1">
    <source>
        <dbReference type="EMBL" id="AEV31445.1"/>
    </source>
</evidence>
<gene>
    <name evidence="1" type="ordered locus">Oweho_0427</name>
</gene>
<evidence type="ECO:0008006" key="3">
    <source>
        <dbReference type="Google" id="ProtNLM"/>
    </source>
</evidence>
<proteinExistence type="predicted"/>
<keyword evidence="2" id="KW-1185">Reference proteome</keyword>
<evidence type="ECO:0000313" key="2">
    <source>
        <dbReference type="Proteomes" id="UP000005631"/>
    </source>
</evidence>
<dbReference type="AlphaFoldDB" id="G8QZ62"/>
<dbReference type="EMBL" id="CP003156">
    <property type="protein sequence ID" value="AEV31445.1"/>
    <property type="molecule type" value="Genomic_DNA"/>
</dbReference>
<dbReference type="KEGG" id="oho:Oweho_0427"/>
<sequence>MRKLFLLLIVPAFFACEEKDLTTENPAKNKDNVNIETSILYDTSTVHLDTIYTNNLGLEFYFTEMSFAFSDYTFAEKGDTILHRPEPFLITAKNQERLISRFITGGYSGQYGLRLGLDSAQGVGYTKAMAQDDELKNSSVFRLDADGIDHIVIKGKLFDPLDPLDSIGKIPFDIRIGTTAYSRSKISDVNNFSVSGTAVIPFIVQINLWPVFNDMQLYDRPVIKTDPTNQFDMDAALEVADSLQVNLF</sequence>
<name>G8QZ62_OWEHD</name>
<accession>G8QZ62</accession>
<reference evidence="1 2" key="1">
    <citation type="journal article" date="2012" name="Stand. Genomic Sci.">
        <title>Genome sequence of the orange-pigmented seawater bacterium Owenweeksia hongkongensis type strain (UST20020801(T)).</title>
        <authorList>
            <person name="Riedel T."/>
            <person name="Held B."/>
            <person name="Nolan M."/>
            <person name="Lucas S."/>
            <person name="Lapidus A."/>
            <person name="Tice H."/>
            <person name="Del Rio T.G."/>
            <person name="Cheng J.F."/>
            <person name="Han C."/>
            <person name="Tapia R."/>
            <person name="Goodwin L.A."/>
            <person name="Pitluck S."/>
            <person name="Liolios K."/>
            <person name="Mavromatis K."/>
            <person name="Pagani I."/>
            <person name="Ivanova N."/>
            <person name="Mikhailova N."/>
            <person name="Pati A."/>
            <person name="Chen A."/>
            <person name="Palaniappan K."/>
            <person name="Rohde M."/>
            <person name="Tindall B.J."/>
            <person name="Detter J.C."/>
            <person name="Goker M."/>
            <person name="Woyke T."/>
            <person name="Bristow J."/>
            <person name="Eisen J.A."/>
            <person name="Markowitz V."/>
            <person name="Hugenholtz P."/>
            <person name="Klenk H.P."/>
            <person name="Kyrpides N.C."/>
        </authorList>
    </citation>
    <scope>NUCLEOTIDE SEQUENCE</scope>
    <source>
        <strain evidence="2">DSM 17368 / JCM 12287 / NRRL B-23963</strain>
    </source>
</reference>
<dbReference type="STRING" id="926562.Oweho_0427"/>
<dbReference type="PROSITE" id="PS51257">
    <property type="entry name" value="PROKAR_LIPOPROTEIN"/>
    <property type="match status" value="1"/>
</dbReference>
<dbReference type="HOGENOM" id="CLU_1119306_0_0_10"/>